<name>A0A2I0IQ44_PUNGR</name>
<sequence>MGRIGPMDRWASERGWAGPNANGSSLLDWAGPLLDWAVTAGPCRKLGCSRDDTGDEVICHGGTTNGIGDKRDDCLKLNTNATLLKDLDVRGIAR</sequence>
<dbReference type="EMBL" id="PGOL01002706">
    <property type="protein sequence ID" value="PKI45546.1"/>
    <property type="molecule type" value="Genomic_DNA"/>
</dbReference>
<evidence type="ECO:0000313" key="1">
    <source>
        <dbReference type="EMBL" id="PKI45546.1"/>
    </source>
</evidence>
<accession>A0A2I0IQ44</accession>
<reference evidence="1 2" key="1">
    <citation type="submission" date="2017-11" db="EMBL/GenBank/DDBJ databases">
        <title>De-novo sequencing of pomegranate (Punica granatum L.) genome.</title>
        <authorList>
            <person name="Akparov Z."/>
            <person name="Amiraslanov A."/>
            <person name="Hajiyeva S."/>
            <person name="Abbasov M."/>
            <person name="Kaur K."/>
            <person name="Hamwieh A."/>
            <person name="Solovyev V."/>
            <person name="Salamov A."/>
            <person name="Braich B."/>
            <person name="Kosarev P."/>
            <person name="Mahmoud A."/>
            <person name="Hajiyev E."/>
            <person name="Babayeva S."/>
            <person name="Izzatullayeva V."/>
            <person name="Mammadov A."/>
            <person name="Mammadov A."/>
            <person name="Sharifova S."/>
            <person name="Ojaghi J."/>
            <person name="Eynullazada K."/>
            <person name="Bayramov B."/>
            <person name="Abdulazimova A."/>
            <person name="Shahmuradov I."/>
        </authorList>
    </citation>
    <scope>NUCLEOTIDE SEQUENCE [LARGE SCALE GENOMIC DNA]</scope>
    <source>
        <strain evidence="2">cv. AG2017</strain>
        <tissue evidence="1">Leaf</tissue>
    </source>
</reference>
<evidence type="ECO:0000313" key="2">
    <source>
        <dbReference type="Proteomes" id="UP000233551"/>
    </source>
</evidence>
<dbReference type="Proteomes" id="UP000233551">
    <property type="component" value="Unassembled WGS sequence"/>
</dbReference>
<keyword evidence="2" id="KW-1185">Reference proteome</keyword>
<gene>
    <name evidence="1" type="ORF">CRG98_034064</name>
</gene>
<protein>
    <submittedName>
        <fullName evidence="1">Uncharacterized protein</fullName>
    </submittedName>
</protein>
<proteinExistence type="predicted"/>
<organism evidence="1 2">
    <name type="scientific">Punica granatum</name>
    <name type="common">Pomegranate</name>
    <dbReference type="NCBI Taxonomy" id="22663"/>
    <lineage>
        <taxon>Eukaryota</taxon>
        <taxon>Viridiplantae</taxon>
        <taxon>Streptophyta</taxon>
        <taxon>Embryophyta</taxon>
        <taxon>Tracheophyta</taxon>
        <taxon>Spermatophyta</taxon>
        <taxon>Magnoliopsida</taxon>
        <taxon>eudicotyledons</taxon>
        <taxon>Gunneridae</taxon>
        <taxon>Pentapetalae</taxon>
        <taxon>rosids</taxon>
        <taxon>malvids</taxon>
        <taxon>Myrtales</taxon>
        <taxon>Lythraceae</taxon>
        <taxon>Punica</taxon>
    </lineage>
</organism>
<comment type="caution">
    <text evidence="1">The sequence shown here is derived from an EMBL/GenBank/DDBJ whole genome shotgun (WGS) entry which is preliminary data.</text>
</comment>
<dbReference type="AlphaFoldDB" id="A0A2I0IQ44"/>